<gene>
    <name evidence="2" type="ORF">BEU04_03880</name>
</gene>
<name>A0A1J5TVA0_9ARCH</name>
<comment type="caution">
    <text evidence="2">The sequence shown here is derived from an EMBL/GenBank/DDBJ whole genome shotgun (WGS) entry which is preliminary data.</text>
</comment>
<sequence>MSLLLKQLTSAFFLLIGLIASLSWNEWKDSPTWMLAIGIICIFLGVVGVVLNIAQAEEETDT</sequence>
<dbReference type="Proteomes" id="UP000183815">
    <property type="component" value="Unassembled WGS sequence"/>
</dbReference>
<evidence type="ECO:0000256" key="1">
    <source>
        <dbReference type="SAM" id="Phobius"/>
    </source>
</evidence>
<proteinExistence type="predicted"/>
<organism evidence="2 3">
    <name type="scientific">Marine Group III euryarchaeote CG-Bathy1</name>
    <dbReference type="NCBI Taxonomy" id="1889001"/>
    <lineage>
        <taxon>Archaea</taxon>
        <taxon>Methanobacteriati</taxon>
        <taxon>Thermoplasmatota</taxon>
        <taxon>Thermoplasmata</taxon>
        <taxon>Candidatus Thermoprofundales</taxon>
    </lineage>
</organism>
<feature type="transmembrane region" description="Helical" evidence="1">
    <location>
        <begin position="33"/>
        <end position="54"/>
    </location>
</feature>
<keyword evidence="1" id="KW-0812">Transmembrane</keyword>
<dbReference type="EMBL" id="MIYU01000002">
    <property type="protein sequence ID" value="OIR20176.1"/>
    <property type="molecule type" value="Genomic_DNA"/>
</dbReference>
<evidence type="ECO:0000313" key="2">
    <source>
        <dbReference type="EMBL" id="OIR20176.1"/>
    </source>
</evidence>
<keyword evidence="1" id="KW-1133">Transmembrane helix</keyword>
<protein>
    <submittedName>
        <fullName evidence="2">Uncharacterized protein</fullName>
    </submittedName>
</protein>
<dbReference type="AlphaFoldDB" id="A0A1J5TVA0"/>
<accession>A0A1J5TVA0</accession>
<reference evidence="2 3" key="1">
    <citation type="submission" date="2016-08" db="EMBL/GenBank/DDBJ databases">
        <title>New Insights into Marine Group III Euryarchaeota, from dark to light.</title>
        <authorList>
            <person name="Haro-Moreno J.M."/>
            <person name="Rodriguez-Valera F."/>
            <person name="Lopez-Garcia P."/>
            <person name="Moreira D."/>
            <person name="Martin-Cuadrado A.B."/>
        </authorList>
    </citation>
    <scope>NUCLEOTIDE SEQUENCE [LARGE SCALE GENOMIC DNA]</scope>
    <source>
        <strain evidence="2">CG-Bathy1</strain>
    </source>
</reference>
<evidence type="ECO:0000313" key="3">
    <source>
        <dbReference type="Proteomes" id="UP000183815"/>
    </source>
</evidence>
<keyword evidence="1" id="KW-0472">Membrane</keyword>